<feature type="transmembrane region" description="Helical" evidence="2">
    <location>
        <begin position="60"/>
        <end position="79"/>
    </location>
</feature>
<evidence type="ECO:0000256" key="2">
    <source>
        <dbReference type="SAM" id="Phobius"/>
    </source>
</evidence>
<dbReference type="EMBL" id="CP159218">
    <property type="protein sequence ID" value="XCG65454.1"/>
    <property type="molecule type" value="Genomic_DNA"/>
</dbReference>
<feature type="transmembrane region" description="Helical" evidence="2">
    <location>
        <begin position="34"/>
        <end position="54"/>
    </location>
</feature>
<organism evidence="4">
    <name type="scientific">Nakamurella sp. A5-74</name>
    <dbReference type="NCBI Taxonomy" id="3158264"/>
    <lineage>
        <taxon>Bacteria</taxon>
        <taxon>Bacillati</taxon>
        <taxon>Actinomycetota</taxon>
        <taxon>Actinomycetes</taxon>
        <taxon>Nakamurellales</taxon>
        <taxon>Nakamurellaceae</taxon>
        <taxon>Nakamurella</taxon>
    </lineage>
</organism>
<feature type="transmembrane region" description="Helical" evidence="2">
    <location>
        <begin position="142"/>
        <end position="159"/>
    </location>
</feature>
<evidence type="ECO:0000313" key="4">
    <source>
        <dbReference type="EMBL" id="XCG65454.1"/>
    </source>
</evidence>
<gene>
    <name evidence="4" type="ORF">ABLG96_09335</name>
</gene>
<evidence type="ECO:0000256" key="1">
    <source>
        <dbReference type="SAM" id="MobiDB-lite"/>
    </source>
</evidence>
<reference evidence="4" key="1">
    <citation type="submission" date="2024-05" db="EMBL/GenBank/DDBJ databases">
        <authorList>
            <person name="Cai S.Y."/>
            <person name="Jin L.M."/>
            <person name="Li H.R."/>
        </authorList>
    </citation>
    <scope>NUCLEOTIDE SEQUENCE</scope>
    <source>
        <strain evidence="4">A5-74</strain>
    </source>
</reference>
<keyword evidence="2" id="KW-0812">Transmembrane</keyword>
<feature type="transmembrane region" description="Helical" evidence="2">
    <location>
        <begin position="221"/>
        <end position="241"/>
    </location>
</feature>
<accession>A0AAU8DTU4</accession>
<feature type="compositionally biased region" description="Low complexity" evidence="1">
    <location>
        <begin position="1"/>
        <end position="14"/>
    </location>
</feature>
<protein>
    <submittedName>
        <fullName evidence="4">Transglutaminase domain-containing protein</fullName>
    </submittedName>
</protein>
<sequence>MSAATATAPRTGTPSAPPEEAPARRPRPRIAGRALLSSLVALTVGSAFLGSTFGGWWPPLLLVGTMLLVTSLVLGLLLLRVSMPLVTLVTVILVVGTGYLLVLGAPRVGPDSQVARPAWRILLDTVAALLSTPAGTPARLDLLAPAFVVVGLASIFLVGRAQLRGPGRAMGIAPLVVAPLLYAAGLVLTAGTADRNGVVAGALLLTLVLGWTRWSPATAATAAVCAVCATLVALTSTGPGFDVRQYVTPPRIVVAQQNLLPYLPVWSVERDTPVFTVSGAVPDSVAVAVYSGFDGNTWSSGTDFALYGSPRPSVLPPGAITADYEMQVVTSTIPGDWLPATGTVTGISAPDAVIDVVGGSLVRIGQQQTPIPYTVRGSIDVADDAGLVSAGVPDRGAAAPFLAVPEVPESLQRWLNNVIARYPGRYDQAAALESALRENHAVDAKSSGSSSWYAVDALVGAGGKAPLRAAPAENYVSAFAALARSAGLPTRVVIGARLSQVPGVVEATSVVSGAQMSVWPEVYFSDIGWVAFNPVPGPTKTPAQQRHEQVKAQQTDDPEVDEEIPVVGDDPGPGAGTDDRGTDWGAVARTSAISLVLGLVVAAVLALLGSIAVIIGARRRGPAGAWSLVERAARSAGIRPAPDWTVERIADAIDVRTDSCAAHPVAGLAAGAQRARFGPQGSALPASWSDVRRVRSALRQTLPWHRRAAWFLHPAAWWPRRSR</sequence>
<proteinExistence type="predicted"/>
<dbReference type="Gene3D" id="3.10.620.30">
    <property type="match status" value="1"/>
</dbReference>
<feature type="transmembrane region" description="Helical" evidence="2">
    <location>
        <begin position="86"/>
        <end position="105"/>
    </location>
</feature>
<feature type="transmembrane region" description="Helical" evidence="2">
    <location>
        <begin position="595"/>
        <end position="617"/>
    </location>
</feature>
<dbReference type="AlphaFoldDB" id="A0AAU8DTU4"/>
<dbReference type="InterPro" id="IPR052901">
    <property type="entry name" value="Bact_TGase-like"/>
</dbReference>
<feature type="region of interest" description="Disordered" evidence="1">
    <location>
        <begin position="1"/>
        <end position="26"/>
    </location>
</feature>
<name>A0AAU8DTU4_9ACTN</name>
<dbReference type="InterPro" id="IPR038765">
    <property type="entry name" value="Papain-like_cys_pep_sf"/>
</dbReference>
<feature type="transmembrane region" description="Helical" evidence="2">
    <location>
        <begin position="171"/>
        <end position="191"/>
    </location>
</feature>
<keyword evidence="2" id="KW-0472">Membrane</keyword>
<dbReference type="InterPro" id="IPR002931">
    <property type="entry name" value="Transglutaminase-like"/>
</dbReference>
<feature type="region of interest" description="Disordered" evidence="1">
    <location>
        <begin position="536"/>
        <end position="580"/>
    </location>
</feature>
<dbReference type="SUPFAM" id="SSF54001">
    <property type="entry name" value="Cysteine proteinases"/>
    <property type="match status" value="1"/>
</dbReference>
<dbReference type="SMART" id="SM00460">
    <property type="entry name" value="TGc"/>
    <property type="match status" value="1"/>
</dbReference>
<keyword evidence="2" id="KW-1133">Transmembrane helix</keyword>
<evidence type="ECO:0000259" key="3">
    <source>
        <dbReference type="SMART" id="SM00460"/>
    </source>
</evidence>
<dbReference type="PANTHER" id="PTHR42736:SF1">
    <property type="entry name" value="PROTEIN-GLUTAMINE GAMMA-GLUTAMYLTRANSFERASE"/>
    <property type="match status" value="1"/>
</dbReference>
<dbReference type="PANTHER" id="PTHR42736">
    <property type="entry name" value="PROTEIN-GLUTAMINE GAMMA-GLUTAMYLTRANSFERASE"/>
    <property type="match status" value="1"/>
</dbReference>
<feature type="domain" description="Transglutaminase-like" evidence="3">
    <location>
        <begin position="464"/>
        <end position="536"/>
    </location>
</feature>
<dbReference type="Pfam" id="PF01841">
    <property type="entry name" value="Transglut_core"/>
    <property type="match status" value="1"/>
</dbReference>
<dbReference type="RefSeq" id="WP_353651059.1">
    <property type="nucleotide sequence ID" value="NZ_CP159218.1"/>
</dbReference>